<reference evidence="1 2" key="2">
    <citation type="journal article" date="2021" name="Curr. Genet.">
        <title>Genetic response to nitrogen starvation in the aggressive Eucalyptus foliar pathogen Teratosphaeria destructans.</title>
        <authorList>
            <person name="Havenga M."/>
            <person name="Wingfield B.D."/>
            <person name="Wingfield M.J."/>
            <person name="Dreyer L.L."/>
            <person name="Roets F."/>
            <person name="Aylward J."/>
        </authorList>
    </citation>
    <scope>NUCLEOTIDE SEQUENCE [LARGE SCALE GENOMIC DNA]</scope>
    <source>
        <strain evidence="1">CMW44962</strain>
    </source>
</reference>
<dbReference type="AlphaFoldDB" id="A0A9W7SU69"/>
<proteinExistence type="predicted"/>
<evidence type="ECO:0000313" key="2">
    <source>
        <dbReference type="Proteomes" id="UP001138500"/>
    </source>
</evidence>
<protein>
    <submittedName>
        <fullName evidence="1">Uncharacterized protein</fullName>
    </submittedName>
</protein>
<evidence type="ECO:0000313" key="1">
    <source>
        <dbReference type="EMBL" id="KAH9829069.1"/>
    </source>
</evidence>
<gene>
    <name evidence="1" type="ORF">Tdes44962_MAKER09183</name>
</gene>
<dbReference type="EMBL" id="RIBY02001423">
    <property type="protein sequence ID" value="KAH9829069.1"/>
    <property type="molecule type" value="Genomic_DNA"/>
</dbReference>
<name>A0A9W7SU69_9PEZI</name>
<organism evidence="1 2">
    <name type="scientific">Teratosphaeria destructans</name>
    <dbReference type="NCBI Taxonomy" id="418781"/>
    <lineage>
        <taxon>Eukaryota</taxon>
        <taxon>Fungi</taxon>
        <taxon>Dikarya</taxon>
        <taxon>Ascomycota</taxon>
        <taxon>Pezizomycotina</taxon>
        <taxon>Dothideomycetes</taxon>
        <taxon>Dothideomycetidae</taxon>
        <taxon>Mycosphaerellales</taxon>
        <taxon>Teratosphaeriaceae</taxon>
        <taxon>Teratosphaeria</taxon>
    </lineage>
</organism>
<comment type="caution">
    <text evidence="1">The sequence shown here is derived from an EMBL/GenBank/DDBJ whole genome shotgun (WGS) entry which is preliminary data.</text>
</comment>
<sequence>MLARTFAVPFNFNSWASSIPVGPQPNKSTRLPTFGAILSMPCEAHAAGSIKQASSGEISGGIGNTCLAG</sequence>
<dbReference type="Proteomes" id="UP001138500">
    <property type="component" value="Unassembled WGS sequence"/>
</dbReference>
<accession>A0A9W7SU69</accession>
<reference evidence="1 2" key="1">
    <citation type="journal article" date="2018" name="IMA Fungus">
        <title>IMA Genome-F 10: Nine draft genome sequences of Claviceps purpurea s.lat., including C. arundinis, C. humidiphila, and C. cf. spartinae, pseudomolecules for the pitch canker pathogen Fusarium circinatum, draft genome of Davidsoniella eucalypti, Grosmannia galeiformis, Quambalaria eucalypti, and Teratosphaeria destructans.</title>
        <authorList>
            <person name="Wingfield B.D."/>
            <person name="Liu M."/>
            <person name="Nguyen H.D."/>
            <person name="Lane F.A."/>
            <person name="Morgan S.W."/>
            <person name="De Vos L."/>
            <person name="Wilken P.M."/>
            <person name="Duong T.A."/>
            <person name="Aylward J."/>
            <person name="Coetzee M.P."/>
            <person name="Dadej K."/>
            <person name="De Beer Z.W."/>
            <person name="Findlay W."/>
            <person name="Havenga M."/>
            <person name="Kolarik M."/>
            <person name="Menzies J.G."/>
            <person name="Naidoo K."/>
            <person name="Pochopski O."/>
            <person name="Shoukouhi P."/>
            <person name="Santana Q.C."/>
            <person name="Seifert K.A."/>
            <person name="Soal N."/>
            <person name="Steenkamp E.T."/>
            <person name="Tatham C.T."/>
            <person name="van der Nest M.A."/>
            <person name="Wingfield M.J."/>
        </authorList>
    </citation>
    <scope>NUCLEOTIDE SEQUENCE [LARGE SCALE GENOMIC DNA]</scope>
    <source>
        <strain evidence="1">CMW44962</strain>
    </source>
</reference>
<keyword evidence="2" id="KW-1185">Reference proteome</keyword>